<dbReference type="PANTHER" id="PTHR15012">
    <property type="entry name" value="APICAL PROTEIN/SHROOM-RELATED"/>
    <property type="match status" value="1"/>
</dbReference>
<feature type="compositionally biased region" description="Polar residues" evidence="5">
    <location>
        <begin position="671"/>
        <end position="686"/>
    </location>
</feature>
<evidence type="ECO:0000313" key="7">
    <source>
        <dbReference type="EMBL" id="KAF6436387.1"/>
    </source>
</evidence>
<feature type="compositionally biased region" description="Pro residues" evidence="5">
    <location>
        <begin position="976"/>
        <end position="985"/>
    </location>
</feature>
<dbReference type="GO" id="GO:0016324">
    <property type="term" value="C:apical plasma membrane"/>
    <property type="evidence" value="ECO:0007669"/>
    <property type="project" value="TreeGrafter"/>
</dbReference>
<feature type="region of interest" description="Disordered" evidence="5">
    <location>
        <begin position="312"/>
        <end position="535"/>
    </location>
</feature>
<gene>
    <name evidence="7" type="ORF">HJG63_017582</name>
</gene>
<feature type="compositionally biased region" description="Low complexity" evidence="5">
    <location>
        <begin position="996"/>
        <end position="1008"/>
    </location>
</feature>
<feature type="region of interest" description="Disordered" evidence="5">
    <location>
        <begin position="98"/>
        <end position="168"/>
    </location>
</feature>
<dbReference type="InterPro" id="IPR027685">
    <property type="entry name" value="Shroom_fam"/>
</dbReference>
<dbReference type="Gene3D" id="6.10.250.3120">
    <property type="match status" value="1"/>
</dbReference>
<evidence type="ECO:0000313" key="8">
    <source>
        <dbReference type="Proteomes" id="UP000593571"/>
    </source>
</evidence>
<accession>A0A7J8ELK3</accession>
<dbReference type="Proteomes" id="UP000593571">
    <property type="component" value="Unassembled WGS sequence"/>
</dbReference>
<comment type="caution">
    <text evidence="7">The sequence shown here is derived from an EMBL/GenBank/DDBJ whole genome shotgun (WGS) entry which is preliminary data.</text>
</comment>
<feature type="domain" description="ASD2" evidence="6">
    <location>
        <begin position="1028"/>
        <end position="1358"/>
    </location>
</feature>
<organism evidence="7 8">
    <name type="scientific">Rousettus aegyptiacus</name>
    <name type="common">Egyptian fruit bat</name>
    <name type="synonym">Pteropus aegyptiacus</name>
    <dbReference type="NCBI Taxonomy" id="9407"/>
    <lineage>
        <taxon>Eukaryota</taxon>
        <taxon>Metazoa</taxon>
        <taxon>Chordata</taxon>
        <taxon>Craniata</taxon>
        <taxon>Vertebrata</taxon>
        <taxon>Euteleostomi</taxon>
        <taxon>Mammalia</taxon>
        <taxon>Eutheria</taxon>
        <taxon>Laurasiatheria</taxon>
        <taxon>Chiroptera</taxon>
        <taxon>Yinpterochiroptera</taxon>
        <taxon>Pteropodoidea</taxon>
        <taxon>Pteropodidae</taxon>
        <taxon>Rousettinae</taxon>
        <taxon>Rousettus</taxon>
    </lineage>
</organism>
<feature type="region of interest" description="Disordered" evidence="5">
    <location>
        <begin position="671"/>
        <end position="696"/>
    </location>
</feature>
<feature type="compositionally biased region" description="Low complexity" evidence="5">
    <location>
        <begin position="487"/>
        <end position="497"/>
    </location>
</feature>
<evidence type="ECO:0000256" key="4">
    <source>
        <dbReference type="ARBA" id="ARBA00023212"/>
    </source>
</evidence>
<comment type="subcellular location">
    <subcellularLocation>
        <location evidence="1">Cytoplasm</location>
        <location evidence="1">Cytoskeleton</location>
    </subcellularLocation>
</comment>
<feature type="region of interest" description="Disordered" evidence="5">
    <location>
        <begin position="908"/>
        <end position="927"/>
    </location>
</feature>
<dbReference type="PROSITE" id="PS51307">
    <property type="entry name" value="ASD2"/>
    <property type="match status" value="1"/>
</dbReference>
<sequence length="1364" mass="152083">MHVPSEAFSLSWHSGCNISDVCVQWCPLSRHCSTEKSSSIGSMESLEQPGQATYEGHLLPTDQNMYPNQRDSAYSSFSASSNASDCALSLKPEEPASADCIMQGPRSTKGPNGRSNMAETSGSCQHTDGGHLTLSSQMLSCPPEVHLSGPTKAYKDPPQPPVRRDSLQASRSQLLNREKRRASEPVDALQQEKLSLDNMLSPRNPNRFCCLNRQDQVRNEGHQNCELSQHLESSQQSSEHLPMEASAKAIGFQKSYEKASSINSSPFNKASAELAKAYSFSSPPHLIGPTGHRHSAPEQLLASHLQQVNLDTKGHKGMDLPTGQDGHEWTLSPLHSGHTGKKSPCPPVGVTQDQPSKERKTRPVDDRPLCLGNQSPCSSPHGEADGHPPERGFQDPNRASRAGSEQANQQPSASGFFAQQSRDCSSTTKVVSTIETTEEGDNEPKDCGQVAGRRNGGTRGRSIQNRRKSERFATNLRNEIQRRKAQLQKSKSPLLQLCDTKEPVEEPEEPIESPLLPASNSSLLPSNKKPLSPRDKLFNKSMMLRARSSECLSQAPESHESRTGLEGQISPGQRPRLPSLGLNTWWNTSDPLSSDSEKTNVHHGVHGGHWRWSPEHNLQPHVALAMEGPSNPGDNKELKASTAQATDEAILLPFADRRKFFEESSKSLSTSHLPGLITQSNKTFTQRPKPVDQNFQPISSSYRELRRHPMDESYHATDPSYHSMSFLQSETPTYSECFASKGLEQSMCCKPLHCGDFDYHRTCTYSCSVQGAAVHDPCIYCSGEVCPALRKRNMMPNCYNCRCHHHQCIQCSPCCHNPHHSTLKDSTLAPGNAWKPRKPTAQEFPGDKWKPITGNRKTSQSEREMSHSKAGFSWATPFHPCLENPALDLSSYRATSSLDLLGDFKHSSEKTEDTSVCEEGSSMASMPHPLRSRAFSESHISLEPQSFRAWGQPRRELFTKVDETHQDPLGARKKAFPPPRPPPPNWEKYKLFRAAQQQQQQWKQQQQQQEEEEKEEEEEEEEEGGEEEELPPQYFSSEATGPCALNPEGVLEQPQPLGFGHLEVSRQGAQSLPAEQKSFSHHSSDFLPPIRDHLGSKAEKAQPSCYYGISGLWRTSEQETTDPSKQEFQHFSPPPGGPVIPTSYSAYYNISVAKAELLNKLKDQPEMAEIGPEEEEVDHELAQKKIQLIESIGRKLSVLQEARRGLLEDISANSALGEEVEANLKAVCKSNEFEKYHLFIGDLDKVVNLLLSLSGRLARVENALNSMDSETNQEKLVLIEKKQQLTGQLADAKELKEHVDRREKLVFGMISRYLPQDQLQDYQHFVKMKSALIIEQRELEEKIKLGEEQLKCLRESLLLGPSNF</sequence>
<feature type="compositionally biased region" description="Polar residues" evidence="5">
    <location>
        <begin position="403"/>
        <end position="435"/>
    </location>
</feature>
<evidence type="ECO:0000259" key="6">
    <source>
        <dbReference type="PROSITE" id="PS51307"/>
    </source>
</evidence>
<comment type="similarity">
    <text evidence="2">Belongs to the shroom family.</text>
</comment>
<dbReference type="GO" id="GO:0030864">
    <property type="term" value="C:cortical actin cytoskeleton"/>
    <property type="evidence" value="ECO:0007669"/>
    <property type="project" value="TreeGrafter"/>
</dbReference>
<reference evidence="7 8" key="1">
    <citation type="journal article" date="2020" name="Nature">
        <title>Six reference-quality genomes reveal evolution of bat adaptations.</title>
        <authorList>
            <person name="Jebb D."/>
            <person name="Huang Z."/>
            <person name="Pippel M."/>
            <person name="Hughes G.M."/>
            <person name="Lavrichenko K."/>
            <person name="Devanna P."/>
            <person name="Winkler S."/>
            <person name="Jermiin L.S."/>
            <person name="Skirmuntt E.C."/>
            <person name="Katzourakis A."/>
            <person name="Burkitt-Gray L."/>
            <person name="Ray D.A."/>
            <person name="Sullivan K.A.M."/>
            <person name="Roscito J.G."/>
            <person name="Kirilenko B.M."/>
            <person name="Davalos L.M."/>
            <person name="Corthals A.P."/>
            <person name="Power M.L."/>
            <person name="Jones G."/>
            <person name="Ransome R.D."/>
            <person name="Dechmann D.K.N."/>
            <person name="Locatelli A.G."/>
            <person name="Puechmaille S.J."/>
            <person name="Fedrigo O."/>
            <person name="Jarvis E.D."/>
            <person name="Hiller M."/>
            <person name="Vernes S.C."/>
            <person name="Myers E.W."/>
            <person name="Teeling E.C."/>
        </authorList>
    </citation>
    <scope>NUCLEOTIDE SEQUENCE [LARGE SCALE GENOMIC DNA]</scope>
    <source>
        <strain evidence="7">MRouAeg1</strain>
        <tissue evidence="7">Muscle</tissue>
    </source>
</reference>
<feature type="region of interest" description="Disordered" evidence="5">
    <location>
        <begin position="836"/>
        <end position="863"/>
    </location>
</feature>
<evidence type="ECO:0000256" key="3">
    <source>
        <dbReference type="ARBA" id="ARBA00022490"/>
    </source>
</evidence>
<evidence type="ECO:0000256" key="5">
    <source>
        <dbReference type="SAM" id="MobiDB-lite"/>
    </source>
</evidence>
<keyword evidence="4" id="KW-0206">Cytoskeleton</keyword>
<dbReference type="GO" id="GO:0043296">
    <property type="term" value="C:apical junction complex"/>
    <property type="evidence" value="ECO:0007669"/>
    <property type="project" value="TreeGrafter"/>
</dbReference>
<dbReference type="PANTHER" id="PTHR15012:SF35">
    <property type="entry name" value="PROTEIN SHROOM4"/>
    <property type="match status" value="1"/>
</dbReference>
<name>A0A7J8ELK3_ROUAE</name>
<keyword evidence="3" id="KW-0963">Cytoplasm</keyword>
<feature type="compositionally biased region" description="Basic and acidic residues" evidence="5">
    <location>
        <begin position="382"/>
        <end position="393"/>
    </location>
</feature>
<dbReference type="InterPro" id="IPR014799">
    <property type="entry name" value="ASD2_dom"/>
</dbReference>
<feature type="compositionally biased region" description="Acidic residues" evidence="5">
    <location>
        <begin position="1009"/>
        <end position="1030"/>
    </location>
</feature>
<feature type="compositionally biased region" description="Low complexity" evidence="5">
    <location>
        <begin position="512"/>
        <end position="530"/>
    </location>
</feature>
<dbReference type="EMBL" id="JACASE010000009">
    <property type="protein sequence ID" value="KAF6436387.1"/>
    <property type="molecule type" value="Genomic_DNA"/>
</dbReference>
<keyword evidence="8" id="KW-1185">Reference proteome</keyword>
<proteinExistence type="inferred from homology"/>
<dbReference type="Pfam" id="PF08687">
    <property type="entry name" value="ASD2"/>
    <property type="match status" value="1"/>
</dbReference>
<feature type="compositionally biased region" description="Basic and acidic residues" evidence="5">
    <location>
        <begin position="355"/>
        <end position="368"/>
    </location>
</feature>
<feature type="region of interest" description="Disordered" evidence="5">
    <location>
        <begin position="553"/>
        <end position="577"/>
    </location>
</feature>
<dbReference type="GO" id="GO:0005912">
    <property type="term" value="C:adherens junction"/>
    <property type="evidence" value="ECO:0007669"/>
    <property type="project" value="TreeGrafter"/>
</dbReference>
<feature type="region of interest" description="Disordered" evidence="5">
    <location>
        <begin position="962"/>
        <end position="1087"/>
    </location>
</feature>
<feature type="compositionally biased region" description="Polar residues" evidence="5">
    <location>
        <begin position="105"/>
        <end position="126"/>
    </location>
</feature>
<dbReference type="GO" id="GO:0007015">
    <property type="term" value="P:actin filament organization"/>
    <property type="evidence" value="ECO:0007669"/>
    <property type="project" value="TreeGrafter"/>
</dbReference>
<evidence type="ECO:0000256" key="2">
    <source>
        <dbReference type="ARBA" id="ARBA00006469"/>
    </source>
</evidence>
<evidence type="ECO:0000256" key="1">
    <source>
        <dbReference type="ARBA" id="ARBA00004245"/>
    </source>
</evidence>
<protein>
    <submittedName>
        <fullName evidence="7">Shroom family member 4</fullName>
    </submittedName>
</protein>
<dbReference type="GO" id="GO:0051015">
    <property type="term" value="F:actin filament binding"/>
    <property type="evidence" value="ECO:0007669"/>
    <property type="project" value="InterPro"/>
</dbReference>